<reference evidence="1 2" key="1">
    <citation type="submission" date="2016-10" db="EMBL/GenBank/DDBJ databases">
        <authorList>
            <person name="Varghese N."/>
            <person name="Submissions S."/>
        </authorList>
    </citation>
    <scope>NUCLEOTIDE SEQUENCE [LARGE SCALE GENOMIC DNA]</scope>
    <source>
        <strain evidence="1 2">PDC82</strain>
    </source>
</reference>
<dbReference type="EMBL" id="FNEW01000001">
    <property type="protein sequence ID" value="SDJ18434.1"/>
    <property type="molecule type" value="Genomic_DNA"/>
</dbReference>
<accession>A0A7Z7BGH8</accession>
<dbReference type="Proteomes" id="UP000198917">
    <property type="component" value="Unassembled WGS sequence"/>
</dbReference>
<name>A0A7Z7BGH8_9HYPH</name>
<sequence length="60" mass="7103">MTQLDLFVWAENRPSTVIDSRWRFERKVEALVRDMLDGRMPPQIKGQVITPTFKRERSVA</sequence>
<organism evidence="1 2">
    <name type="scientific">Agrobacterium fabrum</name>
    <dbReference type="NCBI Taxonomy" id="1176649"/>
    <lineage>
        <taxon>Bacteria</taxon>
        <taxon>Pseudomonadati</taxon>
        <taxon>Pseudomonadota</taxon>
        <taxon>Alphaproteobacteria</taxon>
        <taxon>Hyphomicrobiales</taxon>
        <taxon>Rhizobiaceae</taxon>
        <taxon>Rhizobium/Agrobacterium group</taxon>
        <taxon>Agrobacterium</taxon>
        <taxon>Agrobacterium tumefaciens complex</taxon>
    </lineage>
</organism>
<dbReference type="AlphaFoldDB" id="A0A7Z7BGH8"/>
<proteinExistence type="predicted"/>
<comment type="caution">
    <text evidence="1">The sequence shown here is derived from an EMBL/GenBank/DDBJ whole genome shotgun (WGS) entry which is preliminary data.</text>
</comment>
<evidence type="ECO:0000313" key="2">
    <source>
        <dbReference type="Proteomes" id="UP000198917"/>
    </source>
</evidence>
<dbReference type="RefSeq" id="WP_092731543.1">
    <property type="nucleotide sequence ID" value="NZ_FNEW01000001.1"/>
</dbReference>
<gene>
    <name evidence="1" type="ORF">SAMN05428983_0535</name>
</gene>
<evidence type="ECO:0000313" key="1">
    <source>
        <dbReference type="EMBL" id="SDJ18434.1"/>
    </source>
</evidence>
<protein>
    <submittedName>
        <fullName evidence="1">Uncharacterized protein</fullName>
    </submittedName>
</protein>